<evidence type="ECO:0000256" key="4">
    <source>
        <dbReference type="ARBA" id="ARBA00022989"/>
    </source>
</evidence>
<keyword evidence="5 6" id="KW-0472">Membrane</keyword>
<dbReference type="STRING" id="1871336.BBG48_10165"/>
<evidence type="ECO:0000256" key="6">
    <source>
        <dbReference type="RuleBase" id="RU363032"/>
    </source>
</evidence>
<evidence type="ECO:0000256" key="1">
    <source>
        <dbReference type="ARBA" id="ARBA00004141"/>
    </source>
</evidence>
<dbReference type="SUPFAM" id="SSF161098">
    <property type="entry name" value="MetI-like"/>
    <property type="match status" value="1"/>
</dbReference>
<dbReference type="CDD" id="cd06261">
    <property type="entry name" value="TM_PBP2"/>
    <property type="match status" value="1"/>
</dbReference>
<feature type="region of interest" description="Disordered" evidence="7">
    <location>
        <begin position="202"/>
        <end position="221"/>
    </location>
</feature>
<feature type="transmembrane region" description="Helical" evidence="6">
    <location>
        <begin position="129"/>
        <end position="155"/>
    </location>
</feature>
<comment type="similarity">
    <text evidence="6">Belongs to the binding-protein-dependent transport system permease family.</text>
</comment>
<keyword evidence="3 6" id="KW-0812">Transmembrane</keyword>
<reference evidence="9 10" key="1">
    <citation type="journal article" date="2016" name="Genome Announc.">
        <title>Draft Genome Sequence of Criibacterium bergeronii gen. nov., sp. nov., Strain CCRI-22567T, Isolated from a Vaginal Sample from a Woman with Bacterial Vaginosis.</title>
        <authorList>
            <person name="Maheux A.F."/>
            <person name="Berube E."/>
            <person name="Boudreau D.K."/>
            <person name="Raymond F."/>
            <person name="Corbeil J."/>
            <person name="Roy P.H."/>
            <person name="Boissinot M."/>
            <person name="Omar R.F."/>
        </authorList>
    </citation>
    <scope>NUCLEOTIDE SEQUENCE [LARGE SCALE GENOMIC DNA]</scope>
    <source>
        <strain evidence="9 10">CCRI-22567</strain>
    </source>
</reference>
<dbReference type="Proteomes" id="UP000093352">
    <property type="component" value="Unassembled WGS sequence"/>
</dbReference>
<feature type="transmembrane region" description="Helical" evidence="6">
    <location>
        <begin position="175"/>
        <end position="194"/>
    </location>
</feature>
<comment type="subcellular location">
    <subcellularLocation>
        <location evidence="6">Cell membrane</location>
        <topology evidence="6">Multi-pass membrane protein</topology>
    </subcellularLocation>
    <subcellularLocation>
        <location evidence="1">Membrane</location>
        <topology evidence="1">Multi-pass membrane protein</topology>
    </subcellularLocation>
</comment>
<feature type="transmembrane region" description="Helical" evidence="6">
    <location>
        <begin position="80"/>
        <end position="97"/>
    </location>
</feature>
<feature type="domain" description="ABC transmembrane type-1" evidence="8">
    <location>
        <begin position="15"/>
        <end position="194"/>
    </location>
</feature>
<organism evidence="9 10">
    <name type="scientific">Criibacterium bergeronii</name>
    <dbReference type="NCBI Taxonomy" id="1871336"/>
    <lineage>
        <taxon>Bacteria</taxon>
        <taxon>Bacillati</taxon>
        <taxon>Bacillota</taxon>
        <taxon>Clostridia</taxon>
        <taxon>Peptostreptococcales</taxon>
        <taxon>Filifactoraceae</taxon>
        <taxon>Criibacterium</taxon>
    </lineage>
</organism>
<protein>
    <submittedName>
        <fullName evidence="9">ABC transporter permease</fullName>
    </submittedName>
</protein>
<dbReference type="AlphaFoldDB" id="A0A371IKG7"/>
<gene>
    <name evidence="9" type="ORF">BBG48_007220</name>
</gene>
<evidence type="ECO:0000256" key="5">
    <source>
        <dbReference type="ARBA" id="ARBA00023136"/>
    </source>
</evidence>
<keyword evidence="4 6" id="KW-1133">Transmembrane helix</keyword>
<dbReference type="Pfam" id="PF00528">
    <property type="entry name" value="BPD_transp_1"/>
    <property type="match status" value="1"/>
</dbReference>
<dbReference type="GO" id="GO:0005886">
    <property type="term" value="C:plasma membrane"/>
    <property type="evidence" value="ECO:0007669"/>
    <property type="project" value="UniProtKB-SubCell"/>
</dbReference>
<evidence type="ECO:0000313" key="9">
    <source>
        <dbReference type="EMBL" id="RDY20988.1"/>
    </source>
</evidence>
<feature type="transmembrane region" description="Helical" evidence="6">
    <location>
        <begin position="53"/>
        <end position="74"/>
    </location>
</feature>
<evidence type="ECO:0000259" key="8">
    <source>
        <dbReference type="PROSITE" id="PS50928"/>
    </source>
</evidence>
<keyword evidence="10" id="KW-1185">Reference proteome</keyword>
<feature type="transmembrane region" description="Helical" evidence="6">
    <location>
        <begin position="20"/>
        <end position="41"/>
    </location>
</feature>
<sequence>MDFLTQNFSDLVVKLGEHFIIALLALALGVLVAMPIGIFITKNGKLSSIVMTIASILQTIPSLALLSIMVPLVGVGKKPAIIALFIYSLLPILRNTTIGINKVDESLVDAAKGMGMTPNEIIQKVQLPLAAPVIMSGIRLSAIYVISWTAIASYIGAGGLGDFIFSGLNTFDTKLILLGTVPVTLLALVADLILGKVEEKVKPKETSQVKTAPSSDLKEEI</sequence>
<dbReference type="PANTHER" id="PTHR30177:SF28">
    <property type="entry name" value="CHOLINE TRANSPORT SYSTEM PERMEASE PROTEIN OPUBB"/>
    <property type="match status" value="1"/>
</dbReference>
<dbReference type="FunFam" id="1.10.3720.10:FF:000001">
    <property type="entry name" value="Glycine betaine ABC transporter, permease"/>
    <property type="match status" value="1"/>
</dbReference>
<dbReference type="InterPro" id="IPR051204">
    <property type="entry name" value="ABC_transp_perm/SBD"/>
</dbReference>
<proteinExistence type="inferred from homology"/>
<dbReference type="PROSITE" id="PS50928">
    <property type="entry name" value="ABC_TM1"/>
    <property type="match status" value="1"/>
</dbReference>
<accession>A0A371IKG7</accession>
<dbReference type="InterPro" id="IPR035906">
    <property type="entry name" value="MetI-like_sf"/>
</dbReference>
<evidence type="ECO:0000256" key="7">
    <source>
        <dbReference type="SAM" id="MobiDB-lite"/>
    </source>
</evidence>
<evidence type="ECO:0000313" key="10">
    <source>
        <dbReference type="Proteomes" id="UP000093352"/>
    </source>
</evidence>
<dbReference type="GO" id="GO:0055085">
    <property type="term" value="P:transmembrane transport"/>
    <property type="evidence" value="ECO:0007669"/>
    <property type="project" value="InterPro"/>
</dbReference>
<dbReference type="Gene3D" id="1.10.3720.10">
    <property type="entry name" value="MetI-like"/>
    <property type="match status" value="1"/>
</dbReference>
<evidence type="ECO:0000256" key="3">
    <source>
        <dbReference type="ARBA" id="ARBA00022692"/>
    </source>
</evidence>
<dbReference type="InterPro" id="IPR000515">
    <property type="entry name" value="MetI-like"/>
</dbReference>
<dbReference type="GO" id="GO:0031460">
    <property type="term" value="P:glycine betaine transport"/>
    <property type="evidence" value="ECO:0007669"/>
    <property type="project" value="TreeGrafter"/>
</dbReference>
<evidence type="ECO:0000256" key="2">
    <source>
        <dbReference type="ARBA" id="ARBA00022448"/>
    </source>
</evidence>
<dbReference type="PANTHER" id="PTHR30177">
    <property type="entry name" value="GLYCINE BETAINE/L-PROLINE TRANSPORT SYSTEM PERMEASE PROTEIN PROW"/>
    <property type="match status" value="1"/>
</dbReference>
<keyword evidence="2 6" id="KW-0813">Transport</keyword>
<name>A0A371IKG7_9FIRM</name>
<dbReference type="RefSeq" id="WP_068913306.1">
    <property type="nucleotide sequence ID" value="NZ_MBEW02000015.1"/>
</dbReference>
<comment type="caution">
    <text evidence="9">The sequence shown here is derived from an EMBL/GenBank/DDBJ whole genome shotgun (WGS) entry which is preliminary data.</text>
</comment>
<dbReference type="EMBL" id="MBEW02000015">
    <property type="protein sequence ID" value="RDY20988.1"/>
    <property type="molecule type" value="Genomic_DNA"/>
</dbReference>